<protein>
    <submittedName>
        <fullName evidence="1">Uncharacterized protein</fullName>
    </submittedName>
</protein>
<evidence type="ECO:0000313" key="2">
    <source>
        <dbReference type="Proteomes" id="UP001187315"/>
    </source>
</evidence>
<dbReference type="EMBL" id="JAVHJS010000016">
    <property type="protein sequence ID" value="KAK2832537.1"/>
    <property type="molecule type" value="Genomic_DNA"/>
</dbReference>
<name>A0AA88M856_TACVA</name>
<reference evidence="1" key="1">
    <citation type="submission" date="2023-08" db="EMBL/GenBank/DDBJ databases">
        <title>Pelteobagrus vachellii genome.</title>
        <authorList>
            <person name="Liu H."/>
        </authorList>
    </citation>
    <scope>NUCLEOTIDE SEQUENCE</scope>
    <source>
        <strain evidence="1">PRFRI_2022a</strain>
        <tissue evidence="1">Muscle</tissue>
    </source>
</reference>
<keyword evidence="2" id="KW-1185">Reference proteome</keyword>
<accession>A0AA88M856</accession>
<sequence length="89" mass="9822">MHRLRELGGCDGLEGNMVLSVLARSLAQNFKHRSPGAQVVLASPVTNERVAVRGNRVCQDFLSNHEQIEAETQGARLHWRWGAACGTKK</sequence>
<proteinExistence type="predicted"/>
<evidence type="ECO:0000313" key="1">
    <source>
        <dbReference type="EMBL" id="KAK2832537.1"/>
    </source>
</evidence>
<organism evidence="1 2">
    <name type="scientific">Tachysurus vachellii</name>
    <name type="common">Darkbarbel catfish</name>
    <name type="synonym">Pelteobagrus vachellii</name>
    <dbReference type="NCBI Taxonomy" id="175792"/>
    <lineage>
        <taxon>Eukaryota</taxon>
        <taxon>Metazoa</taxon>
        <taxon>Chordata</taxon>
        <taxon>Craniata</taxon>
        <taxon>Vertebrata</taxon>
        <taxon>Euteleostomi</taxon>
        <taxon>Actinopterygii</taxon>
        <taxon>Neopterygii</taxon>
        <taxon>Teleostei</taxon>
        <taxon>Ostariophysi</taxon>
        <taxon>Siluriformes</taxon>
        <taxon>Bagridae</taxon>
        <taxon>Tachysurus</taxon>
    </lineage>
</organism>
<dbReference type="AlphaFoldDB" id="A0AA88M856"/>
<comment type="caution">
    <text evidence="1">The sequence shown here is derived from an EMBL/GenBank/DDBJ whole genome shotgun (WGS) entry which is preliminary data.</text>
</comment>
<dbReference type="Proteomes" id="UP001187315">
    <property type="component" value="Unassembled WGS sequence"/>
</dbReference>
<gene>
    <name evidence="1" type="ORF">Q7C36_015999</name>
</gene>